<evidence type="ECO:0000313" key="2">
    <source>
        <dbReference type="EMBL" id="KAK8942654.1"/>
    </source>
</evidence>
<proteinExistence type="predicted"/>
<evidence type="ECO:0000313" key="3">
    <source>
        <dbReference type="Proteomes" id="UP001418222"/>
    </source>
</evidence>
<name>A0AAP0BMS2_9ASPA</name>
<gene>
    <name evidence="2" type="ORF">KSP39_PZI009259</name>
</gene>
<dbReference type="PANTHER" id="PTHR31300">
    <property type="entry name" value="LIPASE"/>
    <property type="match status" value="1"/>
</dbReference>
<dbReference type="PANTHER" id="PTHR31300:SF9">
    <property type="entry name" value="SPINDLE ASSEMBLY ABNORMAL PROTEIN (DUF620)"/>
    <property type="match status" value="1"/>
</dbReference>
<feature type="region of interest" description="Disordered" evidence="1">
    <location>
        <begin position="310"/>
        <end position="329"/>
    </location>
</feature>
<accession>A0AAP0BMS2</accession>
<dbReference type="EMBL" id="JBBWWQ010000007">
    <property type="protein sequence ID" value="KAK8942654.1"/>
    <property type="molecule type" value="Genomic_DNA"/>
</dbReference>
<feature type="region of interest" description="Disordered" evidence="1">
    <location>
        <begin position="126"/>
        <end position="148"/>
    </location>
</feature>
<comment type="caution">
    <text evidence="2">The sequence shown here is derived from an EMBL/GenBank/DDBJ whole genome shotgun (WGS) entry which is preliminary data.</text>
</comment>
<dbReference type="Proteomes" id="UP001418222">
    <property type="component" value="Unassembled WGS sequence"/>
</dbReference>
<dbReference type="Pfam" id="PF04788">
    <property type="entry name" value="DUF620"/>
    <property type="match status" value="1"/>
</dbReference>
<protein>
    <submittedName>
        <fullName evidence="2">Uncharacterized protein</fullName>
    </submittedName>
</protein>
<dbReference type="InterPro" id="IPR006873">
    <property type="entry name" value="DUF620"/>
</dbReference>
<keyword evidence="3" id="KW-1185">Reference proteome</keyword>
<sequence length="512" mass="55705">MSLPLSLSSRFLSIPRLSLSSPFLSIPRLSLSISPANPRYAITGRQSTSTGGGPAISRTNLISPSVSINALISGDRSNIPLFLSLSKKRGEDCNNLRYMRKLCANLEREDALDTVLEVPLPEEMFPSEKVAGGGGEAKAASSSSGQNPHYAWLKSQAFDKEIDGGPPQLSGKSAELQLLLSVVGSPLIPTPVPIDAAFNRSVREPSIRASTAKYILQQYIAATGGQAALTSVQSMCAVGKVRMSASEFHTINDSSAAVSPSAATKSGAGVIGGFVLWQKTPELWFFDLIMAGCKMSAGCNGRLAWRQSTSDHSHASRGPPRPLRRSLQGLDPRSTANLFVDAVFLGEKKINDDDCFVLKLEVDAQVLRSRSGSSFDIIRHTVWGYFSQRTGLLMQLDDSHLLRMRSGRGRPCAAQLSSCATSIDPNNGANNDASIFWETTMETIIEDYRRIDGINIAHRGRTVVTLFRHGEDSVNHKRQMVELWTIEEADFNFHGLAMDYFLPPSDLKIESD</sequence>
<reference evidence="2 3" key="1">
    <citation type="journal article" date="2022" name="Nat. Plants">
        <title>Genomes of leafy and leafless Platanthera orchids illuminate the evolution of mycoheterotrophy.</title>
        <authorList>
            <person name="Li M.H."/>
            <person name="Liu K.W."/>
            <person name="Li Z."/>
            <person name="Lu H.C."/>
            <person name="Ye Q.L."/>
            <person name="Zhang D."/>
            <person name="Wang J.Y."/>
            <person name="Li Y.F."/>
            <person name="Zhong Z.M."/>
            <person name="Liu X."/>
            <person name="Yu X."/>
            <person name="Liu D.K."/>
            <person name="Tu X.D."/>
            <person name="Liu B."/>
            <person name="Hao Y."/>
            <person name="Liao X.Y."/>
            <person name="Jiang Y.T."/>
            <person name="Sun W.H."/>
            <person name="Chen J."/>
            <person name="Chen Y.Q."/>
            <person name="Ai Y."/>
            <person name="Zhai J.W."/>
            <person name="Wu S.S."/>
            <person name="Zhou Z."/>
            <person name="Hsiao Y.Y."/>
            <person name="Wu W.L."/>
            <person name="Chen Y.Y."/>
            <person name="Lin Y.F."/>
            <person name="Hsu J.L."/>
            <person name="Li C.Y."/>
            <person name="Wang Z.W."/>
            <person name="Zhao X."/>
            <person name="Zhong W.Y."/>
            <person name="Ma X.K."/>
            <person name="Ma L."/>
            <person name="Huang J."/>
            <person name="Chen G.Z."/>
            <person name="Huang M.Z."/>
            <person name="Huang L."/>
            <person name="Peng D.H."/>
            <person name="Luo Y.B."/>
            <person name="Zou S.Q."/>
            <person name="Chen S.P."/>
            <person name="Lan S."/>
            <person name="Tsai W.C."/>
            <person name="Van de Peer Y."/>
            <person name="Liu Z.J."/>
        </authorList>
    </citation>
    <scope>NUCLEOTIDE SEQUENCE [LARGE SCALE GENOMIC DNA]</scope>
    <source>
        <strain evidence="2">Lor287</strain>
    </source>
</reference>
<organism evidence="2 3">
    <name type="scientific">Platanthera zijinensis</name>
    <dbReference type="NCBI Taxonomy" id="2320716"/>
    <lineage>
        <taxon>Eukaryota</taxon>
        <taxon>Viridiplantae</taxon>
        <taxon>Streptophyta</taxon>
        <taxon>Embryophyta</taxon>
        <taxon>Tracheophyta</taxon>
        <taxon>Spermatophyta</taxon>
        <taxon>Magnoliopsida</taxon>
        <taxon>Liliopsida</taxon>
        <taxon>Asparagales</taxon>
        <taxon>Orchidaceae</taxon>
        <taxon>Orchidoideae</taxon>
        <taxon>Orchideae</taxon>
        <taxon>Orchidinae</taxon>
        <taxon>Platanthera</taxon>
    </lineage>
</organism>
<dbReference type="AlphaFoldDB" id="A0AAP0BMS2"/>
<evidence type="ECO:0000256" key="1">
    <source>
        <dbReference type="SAM" id="MobiDB-lite"/>
    </source>
</evidence>